<evidence type="ECO:0000256" key="1">
    <source>
        <dbReference type="ARBA" id="ARBA00004651"/>
    </source>
</evidence>
<evidence type="ECO:0000256" key="7">
    <source>
        <dbReference type="SAM" id="Phobius"/>
    </source>
</evidence>
<feature type="transmembrane region" description="Helical" evidence="7">
    <location>
        <begin position="356"/>
        <end position="377"/>
    </location>
</feature>
<accession>A0A0F4ZH97</accession>
<feature type="transmembrane region" description="Helical" evidence="7">
    <location>
        <begin position="612"/>
        <end position="632"/>
    </location>
</feature>
<feature type="transmembrane region" description="Helical" evidence="7">
    <location>
        <begin position="73"/>
        <end position="94"/>
    </location>
</feature>
<keyword evidence="6 7" id="KW-0472">Membrane</keyword>
<reference evidence="9 10" key="1">
    <citation type="submission" date="2015-03" db="EMBL/GenBank/DDBJ databases">
        <authorList>
            <person name="Radwan O."/>
            <person name="Al-Naeli F.A."/>
            <person name="Rendon G.A."/>
            <person name="Fields C."/>
        </authorList>
    </citation>
    <scope>NUCLEOTIDE SEQUENCE [LARGE SCALE GENOMIC DNA]</scope>
    <source>
        <strain evidence="9">CR-DP1</strain>
    </source>
</reference>
<dbReference type="AlphaFoldDB" id="A0A0F4ZH97"/>
<comment type="subcellular location">
    <subcellularLocation>
        <location evidence="1">Cell membrane</location>
        <topology evidence="1">Multi-pass membrane protein</topology>
    </subcellularLocation>
</comment>
<dbReference type="PANTHER" id="PTHR43302">
    <property type="entry name" value="TRANSPORTER ARSB-RELATED"/>
    <property type="match status" value="1"/>
</dbReference>
<keyword evidence="4 7" id="KW-0812">Transmembrane</keyword>
<evidence type="ECO:0000256" key="6">
    <source>
        <dbReference type="ARBA" id="ARBA00023136"/>
    </source>
</evidence>
<feature type="transmembrane region" description="Helical" evidence="7">
    <location>
        <begin position="566"/>
        <end position="591"/>
    </location>
</feature>
<gene>
    <name evidence="9" type="ORF">TD95_002040</name>
</gene>
<comment type="caution">
    <text evidence="9">The sequence shown here is derived from an EMBL/GenBank/DDBJ whole genome shotgun (WGS) entry which is preliminary data.</text>
</comment>
<evidence type="ECO:0000256" key="4">
    <source>
        <dbReference type="ARBA" id="ARBA00022692"/>
    </source>
</evidence>
<feature type="transmembrane region" description="Helical" evidence="7">
    <location>
        <begin position="16"/>
        <end position="39"/>
    </location>
</feature>
<dbReference type="EMBL" id="LAEV01000931">
    <property type="protein sequence ID" value="KKA29243.1"/>
    <property type="molecule type" value="Genomic_DNA"/>
</dbReference>
<dbReference type="PANTHER" id="PTHR43302:SF5">
    <property type="entry name" value="TRANSPORTER ARSB-RELATED"/>
    <property type="match status" value="1"/>
</dbReference>
<feature type="transmembrane region" description="Helical" evidence="7">
    <location>
        <begin position="150"/>
        <end position="174"/>
    </location>
</feature>
<name>A0A0F4ZH97_9PEZI</name>
<dbReference type="InterPro" id="IPR004680">
    <property type="entry name" value="Cit_transptr-like_dom"/>
</dbReference>
<dbReference type="OrthoDB" id="442352at2759"/>
<feature type="transmembrane region" description="Helical" evidence="7">
    <location>
        <begin position="232"/>
        <end position="256"/>
    </location>
</feature>
<protein>
    <recommendedName>
        <fullName evidence="8">Citrate transporter-like domain-containing protein</fullName>
    </recommendedName>
</protein>
<feature type="transmembrane region" description="Helical" evidence="7">
    <location>
        <begin position="463"/>
        <end position="490"/>
    </location>
</feature>
<sequence>MAGSPPEASIDEWRSIVTLIVFVTTNLVVLFPFHITLFIPRVLWSSVNSLLSTLRIIPRHRAKIHDAFVRVNFPINFISAPLIADLFLLAILAIGREEVKGGTIGADHISPIDIMVFFISLAYIAISIDASGLIRFLAYKVLAWGGKSGYRLFFLLYVFFSLLGAFIGNDPIILSGTPFLAYMTQASSNIQHPRAWIFTQFSVANIVSAILVSSNPTNLVLAGAFQIRFVDYTVNMIVPVACTVFLLFPILLFVIFHDDKLIPKAITIHNLPDALRQKKPRNPCIPYSTNPQSDPVADSAADADSKERKRLLHLSEIMHPYFDRRSALVGSCIMAVTLIVVLVLNATKPTGKETPVFWITLPAAVLMLVWDLANGWVHRHETRRIAREPHSLFSGPALLEETEHETPVAPPRPTLCIAPPPLATASLNEKHNTTALSAEPVEPATLAKLVPPMWRWARETFPTATFVLAHLPLALIPFAFSMFILVQALVTKGWVPVFAHGWNHWVNWTGTVGAVFGMGLVSVLLCNFAGTNIGTAILLCRVLQAWEDIHLSSGSAISDRTFWASIYSLALGLNFGAFSIALSASLAGLLWHDILRRKHIYVRARDFLRYNVPIIATTMAIGCAVLVGQVYITRKTTLAHI</sequence>
<proteinExistence type="predicted"/>
<feature type="transmembrane region" description="Helical" evidence="7">
    <location>
        <begin position="327"/>
        <end position="344"/>
    </location>
</feature>
<organism evidence="9 10">
    <name type="scientific">Thielaviopsis punctulata</name>
    <dbReference type="NCBI Taxonomy" id="72032"/>
    <lineage>
        <taxon>Eukaryota</taxon>
        <taxon>Fungi</taxon>
        <taxon>Dikarya</taxon>
        <taxon>Ascomycota</taxon>
        <taxon>Pezizomycotina</taxon>
        <taxon>Sordariomycetes</taxon>
        <taxon>Hypocreomycetidae</taxon>
        <taxon>Microascales</taxon>
        <taxon>Ceratocystidaceae</taxon>
        <taxon>Thielaviopsis</taxon>
    </lineage>
</organism>
<dbReference type="GO" id="GO:0055085">
    <property type="term" value="P:transmembrane transport"/>
    <property type="evidence" value="ECO:0007669"/>
    <property type="project" value="InterPro"/>
</dbReference>
<keyword evidence="3" id="KW-1003">Cell membrane</keyword>
<keyword evidence="10" id="KW-1185">Reference proteome</keyword>
<evidence type="ECO:0000313" key="10">
    <source>
        <dbReference type="Proteomes" id="UP000033483"/>
    </source>
</evidence>
<evidence type="ECO:0000256" key="2">
    <source>
        <dbReference type="ARBA" id="ARBA00022448"/>
    </source>
</evidence>
<feature type="domain" description="Citrate transporter-like" evidence="8">
    <location>
        <begin position="112"/>
        <end position="371"/>
    </location>
</feature>
<evidence type="ECO:0000313" key="9">
    <source>
        <dbReference type="EMBL" id="KKA29243.1"/>
    </source>
</evidence>
<keyword evidence="5 7" id="KW-1133">Transmembrane helix</keyword>
<keyword evidence="2" id="KW-0813">Transport</keyword>
<evidence type="ECO:0000256" key="3">
    <source>
        <dbReference type="ARBA" id="ARBA00022475"/>
    </source>
</evidence>
<dbReference type="Proteomes" id="UP000033483">
    <property type="component" value="Unassembled WGS sequence"/>
</dbReference>
<feature type="transmembrane region" description="Helical" evidence="7">
    <location>
        <begin position="502"/>
        <end position="521"/>
    </location>
</feature>
<dbReference type="Pfam" id="PF03600">
    <property type="entry name" value="CitMHS"/>
    <property type="match status" value="1"/>
</dbReference>
<feature type="transmembrane region" description="Helical" evidence="7">
    <location>
        <begin position="114"/>
        <end position="138"/>
    </location>
</feature>
<evidence type="ECO:0000256" key="5">
    <source>
        <dbReference type="ARBA" id="ARBA00022989"/>
    </source>
</evidence>
<evidence type="ECO:0000259" key="8">
    <source>
        <dbReference type="Pfam" id="PF03600"/>
    </source>
</evidence>
<dbReference type="GO" id="GO:0005886">
    <property type="term" value="C:plasma membrane"/>
    <property type="evidence" value="ECO:0007669"/>
    <property type="project" value="UniProtKB-SubCell"/>
</dbReference>